<dbReference type="EMBL" id="JAUTXU010000049">
    <property type="protein sequence ID" value="KAK3715462.1"/>
    <property type="molecule type" value="Genomic_DNA"/>
</dbReference>
<proteinExistence type="predicted"/>
<organism evidence="1 2">
    <name type="scientific">Vermiconidia calcicola</name>
    <dbReference type="NCBI Taxonomy" id="1690605"/>
    <lineage>
        <taxon>Eukaryota</taxon>
        <taxon>Fungi</taxon>
        <taxon>Dikarya</taxon>
        <taxon>Ascomycota</taxon>
        <taxon>Pezizomycotina</taxon>
        <taxon>Dothideomycetes</taxon>
        <taxon>Dothideomycetidae</taxon>
        <taxon>Mycosphaerellales</taxon>
        <taxon>Extremaceae</taxon>
        <taxon>Vermiconidia</taxon>
    </lineage>
</organism>
<keyword evidence="2" id="KW-1185">Reference proteome</keyword>
<evidence type="ECO:0000313" key="1">
    <source>
        <dbReference type="EMBL" id="KAK3715462.1"/>
    </source>
</evidence>
<accession>A0ACC3NEE1</accession>
<comment type="caution">
    <text evidence="1">The sequence shown here is derived from an EMBL/GenBank/DDBJ whole genome shotgun (WGS) entry which is preliminary data.</text>
</comment>
<gene>
    <name evidence="1" type="ORF">LTR37_007190</name>
</gene>
<reference evidence="1" key="1">
    <citation type="submission" date="2023-07" db="EMBL/GenBank/DDBJ databases">
        <title>Black Yeasts Isolated from many extreme environments.</title>
        <authorList>
            <person name="Coleine C."/>
            <person name="Stajich J.E."/>
            <person name="Selbmann L."/>
        </authorList>
    </citation>
    <scope>NUCLEOTIDE SEQUENCE</scope>
    <source>
        <strain evidence="1">CCFEE 5714</strain>
    </source>
</reference>
<dbReference type="Proteomes" id="UP001281147">
    <property type="component" value="Unassembled WGS sequence"/>
</dbReference>
<protein>
    <submittedName>
        <fullName evidence="1">Uncharacterized protein</fullName>
    </submittedName>
</protein>
<evidence type="ECO:0000313" key="2">
    <source>
        <dbReference type="Proteomes" id="UP001281147"/>
    </source>
</evidence>
<name>A0ACC3NEE1_9PEZI</name>
<sequence length="571" mass="64582">MELVWWISSGRDGEFLCGGMLRSRQGLGRRPPKRLVYVGTANDDLRLVELGEPSAPPYIALSYSWGLTKRLTCTRDNYKQLRTGIPWSELPRTLQDAISITRRLAMAYLWVDALCIVQGDLTDWQSEPANMASIYANAYLTVSATGSSDCDDGILSKRAHTLKVDITEVSGAQSTVYARKKLNHNVWNWGESIIFSQTARNYIDRFRATKSVPVMRRGWCFQERILSGRILHYTKEEMVWECLGMTSCECGTLDRFAWTSTLRERRYAAGVPSDVEIRCNKLEQARSLDRRMGISRMQTAPRMDRLPSFMQLDEALIYVATGTTTEEAGLRPSMQQRWFGLVQQYSQKRLTNATDALPALSGLAQCWADPNNLGPYLAGLWHKDILRGLLWACTDDLDVARPQGYLAPSWSWASVRRAIDFTPAQKAALYRIEVLDAVCRPAGAHPYGEVESGHIKLKGRLREGVLEAETHPANETLTFGLYTNGYSGRIMPDCVPECLRLVGSPAYFLWCCTDIINQETMEGSERGLVLRKHENSNDTFSRIGIREHCQETDWFESSDRESDPLVQITIV</sequence>